<evidence type="ECO:0000313" key="1">
    <source>
        <dbReference type="EMBL" id="SHI60434.1"/>
    </source>
</evidence>
<dbReference type="AlphaFoldDB" id="A0A1M6CI56"/>
<gene>
    <name evidence="1" type="ORF">SAMN05421803_101708</name>
</gene>
<protein>
    <recommendedName>
        <fullName evidence="3">TIR domain-containing protein</fullName>
    </recommendedName>
</protein>
<evidence type="ECO:0000313" key="2">
    <source>
        <dbReference type="Proteomes" id="UP000184452"/>
    </source>
</evidence>
<keyword evidence="2" id="KW-1185">Reference proteome</keyword>
<dbReference type="EMBL" id="FQZK01000001">
    <property type="protein sequence ID" value="SHI60434.1"/>
    <property type="molecule type" value="Genomic_DNA"/>
</dbReference>
<name>A0A1M6CI56_9ACTN</name>
<sequence length="265" mass="29853">MWRGEIPRACATARAFVALLNDRYGESTWCSREWWIFEERLRRHDFGDGPAPSLLLPVVWQPMERPIPKVIGNRQRTDWYLSSGAASEGILGLMYRKDLQPYHEACHLLAGLVAEAVRGRRGHLPPLPPETRESLTQAWNTTPDAPGAWTPPKAMGRPGEWERLDPLEKVVLVLAGAPRLSHVAEWTGFLGRLSALREGMLAPRQWALTDPVEPGYRSLVEHLEQRHGRVRAYRLLEEALAPLTAEGARALAQVVDEHSYTPRTG</sequence>
<evidence type="ECO:0008006" key="3">
    <source>
        <dbReference type="Google" id="ProtNLM"/>
    </source>
</evidence>
<organism evidence="1 2">
    <name type="scientific">Nocardiopsis flavescens</name>
    <dbReference type="NCBI Taxonomy" id="758803"/>
    <lineage>
        <taxon>Bacteria</taxon>
        <taxon>Bacillati</taxon>
        <taxon>Actinomycetota</taxon>
        <taxon>Actinomycetes</taxon>
        <taxon>Streptosporangiales</taxon>
        <taxon>Nocardiopsidaceae</taxon>
        <taxon>Nocardiopsis</taxon>
    </lineage>
</organism>
<reference evidence="1 2" key="1">
    <citation type="submission" date="2016-11" db="EMBL/GenBank/DDBJ databases">
        <authorList>
            <person name="Jaros S."/>
            <person name="Januszkiewicz K."/>
            <person name="Wedrychowicz H."/>
        </authorList>
    </citation>
    <scope>NUCLEOTIDE SEQUENCE [LARGE SCALE GENOMIC DNA]</scope>
    <source>
        <strain evidence="1 2">CGMCC 4.5723</strain>
    </source>
</reference>
<accession>A0A1M6CI56</accession>
<dbReference type="STRING" id="758803.SAMN05421803_101708"/>
<proteinExistence type="predicted"/>
<dbReference type="Proteomes" id="UP000184452">
    <property type="component" value="Unassembled WGS sequence"/>
</dbReference>